<reference evidence="1" key="2">
    <citation type="journal article" date="2023" name="IMA Fungus">
        <title>Comparative genomic study of the Penicillium genus elucidates a diverse pangenome and 15 lateral gene transfer events.</title>
        <authorList>
            <person name="Petersen C."/>
            <person name="Sorensen T."/>
            <person name="Nielsen M.R."/>
            <person name="Sondergaard T.E."/>
            <person name="Sorensen J.L."/>
            <person name="Fitzpatrick D.A."/>
            <person name="Frisvad J.C."/>
            <person name="Nielsen K.L."/>
        </authorList>
    </citation>
    <scope>NUCLEOTIDE SEQUENCE</scope>
    <source>
        <strain evidence="1">IBT 17660</strain>
    </source>
</reference>
<gene>
    <name evidence="1" type="ORF">N7530_004630</name>
</gene>
<comment type="caution">
    <text evidence="1">The sequence shown here is derived from an EMBL/GenBank/DDBJ whole genome shotgun (WGS) entry which is preliminary data.</text>
</comment>
<keyword evidence="2" id="KW-1185">Reference proteome</keyword>
<dbReference type="EMBL" id="JAPWDO010000003">
    <property type="protein sequence ID" value="KAJ5479121.1"/>
    <property type="molecule type" value="Genomic_DNA"/>
</dbReference>
<evidence type="ECO:0000313" key="2">
    <source>
        <dbReference type="Proteomes" id="UP001147760"/>
    </source>
</evidence>
<dbReference type="AlphaFoldDB" id="A0A9X0BR31"/>
<protein>
    <submittedName>
        <fullName evidence="1">Uncharacterized protein</fullName>
    </submittedName>
</protein>
<organism evidence="1 2">
    <name type="scientific">Penicillium desertorum</name>
    <dbReference type="NCBI Taxonomy" id="1303715"/>
    <lineage>
        <taxon>Eukaryota</taxon>
        <taxon>Fungi</taxon>
        <taxon>Dikarya</taxon>
        <taxon>Ascomycota</taxon>
        <taxon>Pezizomycotina</taxon>
        <taxon>Eurotiomycetes</taxon>
        <taxon>Eurotiomycetidae</taxon>
        <taxon>Eurotiales</taxon>
        <taxon>Aspergillaceae</taxon>
        <taxon>Penicillium</taxon>
    </lineage>
</organism>
<name>A0A9X0BR31_9EURO</name>
<dbReference type="Proteomes" id="UP001147760">
    <property type="component" value="Unassembled WGS sequence"/>
</dbReference>
<sequence length="93" mass="10187">MFMPAPYNILLLFSAFYGLQFILSMALPSITTGGAKGFAPMPKLSIQVCRVDPATKDVRLWQEESPHLPAEAAQGYPFISLLGNIKSTVLDGW</sequence>
<dbReference type="OrthoDB" id="10392400at2759"/>
<evidence type="ECO:0000313" key="1">
    <source>
        <dbReference type="EMBL" id="KAJ5479121.1"/>
    </source>
</evidence>
<proteinExistence type="predicted"/>
<accession>A0A9X0BR31</accession>
<reference evidence="1" key="1">
    <citation type="submission" date="2022-12" db="EMBL/GenBank/DDBJ databases">
        <authorList>
            <person name="Petersen C."/>
        </authorList>
    </citation>
    <scope>NUCLEOTIDE SEQUENCE</scope>
    <source>
        <strain evidence="1">IBT 17660</strain>
    </source>
</reference>